<evidence type="ECO:0000313" key="4">
    <source>
        <dbReference type="Proteomes" id="UP000004816"/>
    </source>
</evidence>
<evidence type="ECO:0000256" key="1">
    <source>
        <dbReference type="SAM" id="MobiDB-lite"/>
    </source>
</evidence>
<name>E5XSA6_SEGRC</name>
<dbReference type="Pfam" id="PF14032">
    <property type="entry name" value="PknH_C"/>
    <property type="match status" value="1"/>
</dbReference>
<feature type="domain" description="PknH-like extracellular" evidence="2">
    <location>
        <begin position="79"/>
        <end position="261"/>
    </location>
</feature>
<dbReference type="STRING" id="679197.HMPREF9336_02378"/>
<sequence length="263" mass="27667">MLLTIPHRSASGASTSGDKIFSMRSEVRTALGALLCGVLLAACGKAGTTGTASVATAIAQSAPRGAAPPPSAPEPDPLAPEEIGKVLLGKADLAKALGRKLVGEQEASTPFPDQRVTPDVCMTAVDIGFKRQLGDRWSSFAYYYARTPKEEGAVEVVAEAAAIYPTRKAAAAALDALGEDLGKCSGSQAVQHAAKEQVWRVVSAPVQLKRIVWTTAQQDSRDWHCDYQAQALANMFFSVMFCQRGDAGGMAASLMRAIASRVE</sequence>
<dbReference type="InterPro" id="IPR026954">
    <property type="entry name" value="PknH-like_Extracell"/>
</dbReference>
<accession>E5XSA6</accession>
<dbReference type="EMBL" id="ACZI02000002">
    <property type="protein sequence ID" value="EFV12764.2"/>
    <property type="molecule type" value="Genomic_DNA"/>
</dbReference>
<keyword evidence="4" id="KW-1185">Reference proteome</keyword>
<gene>
    <name evidence="3" type="ORF">HMPREF9336_02378</name>
</gene>
<dbReference type="Proteomes" id="UP000004816">
    <property type="component" value="Unassembled WGS sequence"/>
</dbReference>
<evidence type="ECO:0000259" key="2">
    <source>
        <dbReference type="Pfam" id="PF14032"/>
    </source>
</evidence>
<dbReference type="AlphaFoldDB" id="E5XSA6"/>
<evidence type="ECO:0000313" key="3">
    <source>
        <dbReference type="EMBL" id="EFV12764.2"/>
    </source>
</evidence>
<feature type="compositionally biased region" description="Pro residues" evidence="1">
    <location>
        <begin position="66"/>
        <end position="78"/>
    </location>
</feature>
<dbReference type="eggNOG" id="ENOG502ZES5">
    <property type="taxonomic scope" value="Bacteria"/>
</dbReference>
<proteinExistence type="predicted"/>
<organism evidence="3 4">
    <name type="scientific">Segniliparus rugosus (strain ATCC BAA-974 / DSM 45345 / CCUG 50838 / CIP 108380 / JCM 13579 / CDC 945)</name>
    <dbReference type="NCBI Taxonomy" id="679197"/>
    <lineage>
        <taxon>Bacteria</taxon>
        <taxon>Bacillati</taxon>
        <taxon>Actinomycetota</taxon>
        <taxon>Actinomycetes</taxon>
        <taxon>Mycobacteriales</taxon>
        <taxon>Segniliparaceae</taxon>
        <taxon>Segniliparus</taxon>
    </lineage>
</organism>
<protein>
    <recommendedName>
        <fullName evidence="2">PknH-like extracellular domain-containing protein</fullName>
    </recommendedName>
</protein>
<reference evidence="3 4" key="1">
    <citation type="journal article" date="2011" name="Stand. Genomic Sci.">
        <title>High quality draft genome sequence of Segniliparus rugosus CDC 945(T)= (ATCC BAA-974(T)).</title>
        <authorList>
            <person name="Earl A.M."/>
            <person name="Desjardins C.A."/>
            <person name="Fitzgerald M.G."/>
            <person name="Arachchi H.M."/>
            <person name="Zeng Q."/>
            <person name="Mehta T."/>
            <person name="Griggs A."/>
            <person name="Birren B.W."/>
            <person name="Toney N.C."/>
            <person name="Carr J."/>
            <person name="Posey J."/>
            <person name="Butler W.R."/>
        </authorList>
    </citation>
    <scope>NUCLEOTIDE SEQUENCE [LARGE SCALE GENOMIC DNA]</scope>
    <source>
        <strain evidence="4">ATCC BAA-974 / DSM 45345 / CCUG 50838 / CIP 108380 / JCM 13579 / CDC 945</strain>
    </source>
</reference>
<feature type="region of interest" description="Disordered" evidence="1">
    <location>
        <begin position="61"/>
        <end position="80"/>
    </location>
</feature>
<dbReference type="InterPro" id="IPR038232">
    <property type="entry name" value="PknH-like_Extracell_sf"/>
</dbReference>
<dbReference type="HOGENOM" id="CLU_1057239_0_0_11"/>
<dbReference type="Gene3D" id="3.40.1000.70">
    <property type="entry name" value="PknH-like extracellular domain"/>
    <property type="match status" value="1"/>
</dbReference>
<comment type="caution">
    <text evidence="3">The sequence shown here is derived from an EMBL/GenBank/DDBJ whole genome shotgun (WGS) entry which is preliminary data.</text>
</comment>